<dbReference type="SUPFAM" id="SSF50952">
    <property type="entry name" value="Soluble quinoprotein glucose dehydrogenase"/>
    <property type="match status" value="1"/>
</dbReference>
<keyword evidence="1 2" id="KW-0732">Signal</keyword>
<organism evidence="5 6">
    <name type="scientific">Aequorivita iocasae</name>
    <dbReference type="NCBI Taxonomy" id="2803865"/>
    <lineage>
        <taxon>Bacteria</taxon>
        <taxon>Pseudomonadati</taxon>
        <taxon>Bacteroidota</taxon>
        <taxon>Flavobacteriia</taxon>
        <taxon>Flavobacteriales</taxon>
        <taxon>Flavobacteriaceae</taxon>
        <taxon>Aequorivita</taxon>
    </lineage>
</organism>
<feature type="domain" description="Secretion system C-terminal sorting" evidence="4">
    <location>
        <begin position="389"/>
        <end position="460"/>
    </location>
</feature>
<evidence type="ECO:0000313" key="6">
    <source>
        <dbReference type="Proteomes" id="UP000629420"/>
    </source>
</evidence>
<feature type="domain" description="Glucose/Sorbosone dehydrogenase" evidence="3">
    <location>
        <begin position="32"/>
        <end position="320"/>
    </location>
</feature>
<dbReference type="Pfam" id="PF07995">
    <property type="entry name" value="GSDH"/>
    <property type="match status" value="1"/>
</dbReference>
<evidence type="ECO:0000259" key="3">
    <source>
        <dbReference type="Pfam" id="PF07995"/>
    </source>
</evidence>
<accession>A0ABX7DRD2</accession>
<evidence type="ECO:0000256" key="2">
    <source>
        <dbReference type="SAM" id="SignalP"/>
    </source>
</evidence>
<reference evidence="5 6" key="1">
    <citation type="submission" date="2021-01" db="EMBL/GenBank/DDBJ databases">
        <title>Aequorivita sp. strain KX20305, a bacterium isolated from the sediment collected at a cold seep field in South China Sea.</title>
        <authorList>
            <person name="Zhang H."/>
            <person name="Li C."/>
        </authorList>
    </citation>
    <scope>NUCLEOTIDE SEQUENCE [LARGE SCALE GENOMIC DNA]</scope>
    <source>
        <strain evidence="5 6">KX20305</strain>
    </source>
</reference>
<keyword evidence="6" id="KW-1185">Reference proteome</keyword>
<sequence length="461" mass="50143">MKKLLLFSLILSSSFFSFAQNVEIEFFKGNFSDPLSLQHANDDRLFVVEQGGRIKIIQPNGTVNSTPFLDISGQISNGGEQGLLGLAFHPDYVNNGYFYVNYTLANGNTQVSRFSVDPNNADIANPNSEIRIIGYTQPFSNHNGGCIAFGPDGYLYIASGDGGSGGDPGNRAQNTLLLLGKLLRLDVDNPSGNNNYGIPPDNPFVGNPDGLDEIWAYGLRNPWRFSFDFTENNIWIGDVGQGEVEEINREPATEGGINYGWRCYEGSMPYNTTDCPPANELTFPIAEYSSGSGSGNCSVTGGHVYRGSVYTDIAGLYFFADYCSGLIGTVDAAGNMVEYGNFSGNWVSFGEDVNKELYIVDIGGDIYKIKGGEIASIEDFSLKNVLSVLPNPASKDVIFSLKNDMLQTIQLFDVRGSLVYSEENISSSEKTISIENLNTGIYFAKVISDKGQSAVKKLIVQ</sequence>
<feature type="signal peptide" evidence="2">
    <location>
        <begin position="1"/>
        <end position="19"/>
    </location>
</feature>
<dbReference type="InterPro" id="IPR012938">
    <property type="entry name" value="Glc/Sorbosone_DH"/>
</dbReference>
<dbReference type="InterPro" id="IPR026444">
    <property type="entry name" value="Secre_tail"/>
</dbReference>
<evidence type="ECO:0000256" key="1">
    <source>
        <dbReference type="ARBA" id="ARBA00022729"/>
    </source>
</evidence>
<dbReference type="PANTHER" id="PTHR19328:SF75">
    <property type="entry name" value="ALDOSE SUGAR DEHYDROGENASE YLII"/>
    <property type="match status" value="1"/>
</dbReference>
<feature type="chain" id="PRO_5045580416" evidence="2">
    <location>
        <begin position="20"/>
        <end position="461"/>
    </location>
</feature>
<dbReference type="PANTHER" id="PTHR19328">
    <property type="entry name" value="HEDGEHOG-INTERACTING PROTEIN"/>
    <property type="match status" value="1"/>
</dbReference>
<dbReference type="InterPro" id="IPR011042">
    <property type="entry name" value="6-blade_b-propeller_TolB-like"/>
</dbReference>
<evidence type="ECO:0000313" key="5">
    <source>
        <dbReference type="EMBL" id="QQX76695.1"/>
    </source>
</evidence>
<dbReference type="RefSeq" id="WP_202336493.1">
    <property type="nucleotide sequence ID" value="NZ_CP068439.1"/>
</dbReference>
<dbReference type="NCBIfam" id="TIGR04183">
    <property type="entry name" value="Por_Secre_tail"/>
    <property type="match status" value="1"/>
</dbReference>
<dbReference type="Gene3D" id="2.120.10.30">
    <property type="entry name" value="TolB, C-terminal domain"/>
    <property type="match status" value="1"/>
</dbReference>
<name>A0ABX7DRD2_9FLAO</name>
<proteinExistence type="predicted"/>
<gene>
    <name evidence="5" type="ORF">JK629_00015</name>
</gene>
<dbReference type="Proteomes" id="UP000629420">
    <property type="component" value="Chromosome"/>
</dbReference>
<protein>
    <submittedName>
        <fullName evidence="5">PQQ-dependent sugar dehydrogenase</fullName>
    </submittedName>
</protein>
<dbReference type="EMBL" id="CP068439">
    <property type="protein sequence ID" value="QQX76695.1"/>
    <property type="molecule type" value="Genomic_DNA"/>
</dbReference>
<dbReference type="InterPro" id="IPR011041">
    <property type="entry name" value="Quinoprot_gluc/sorb_DH_b-prop"/>
</dbReference>
<evidence type="ECO:0000259" key="4">
    <source>
        <dbReference type="Pfam" id="PF18962"/>
    </source>
</evidence>
<dbReference type="Pfam" id="PF18962">
    <property type="entry name" value="Por_Secre_tail"/>
    <property type="match status" value="1"/>
</dbReference>